<evidence type="ECO:0000256" key="3">
    <source>
        <dbReference type="PROSITE-ProRule" id="PRU00221"/>
    </source>
</evidence>
<dbReference type="Proteomes" id="UP001497744">
    <property type="component" value="Unassembled WGS sequence"/>
</dbReference>
<evidence type="ECO:0000313" key="5">
    <source>
        <dbReference type="Proteomes" id="UP001497744"/>
    </source>
</evidence>
<dbReference type="Pfam" id="PF00400">
    <property type="entry name" value="WD40"/>
    <property type="match status" value="2"/>
</dbReference>
<dbReference type="Gene3D" id="2.130.10.10">
    <property type="entry name" value="YVTN repeat-like/Quinoprotein amine dehydrogenase"/>
    <property type="match status" value="2"/>
</dbReference>
<dbReference type="SUPFAM" id="SSF50998">
    <property type="entry name" value="Quinoprotein alcohol dehydrogenase-like"/>
    <property type="match status" value="1"/>
</dbReference>
<dbReference type="GO" id="GO:0005656">
    <property type="term" value="C:nuclear pre-replicative complex"/>
    <property type="evidence" value="ECO:0007669"/>
    <property type="project" value="TreeGrafter"/>
</dbReference>
<feature type="repeat" description="WD" evidence="3">
    <location>
        <begin position="74"/>
        <end position="108"/>
    </location>
</feature>
<sequence length="333" mass="36228">MWKDERVIAVGDNAVVLLDSTGRVEREISKEGFRCTTNSVAAATDLVCVATSDKAKIAFISESQSYRVSVPELITAVAFSRCGDILYAGSNTGRLYVWQIRTGTLIKNKQVFFNTITDAKVDFANTTLLLASQNGDLALFKLVELFLDDNKGTLYLGHSTSVTGIANLMQGPFEHATSFVSVARDKNIRFWHHTKRTALQSHFLQHPPLGLVASRTGARLFVPCEMGHIAVVPLGNFQDTFLLSGHVGSVTGCAETLNLVTCALDGVRVWDVEARICISHYGNIGNGDHHYPDVPAGPRINKLLSGVRLAEKAQFVPLKNVVSQDSLATIALN</sequence>
<dbReference type="GO" id="GO:0120330">
    <property type="term" value="C:rixosome complex"/>
    <property type="evidence" value="ECO:0007669"/>
    <property type="project" value="TreeGrafter"/>
</dbReference>
<dbReference type="InterPro" id="IPR001680">
    <property type="entry name" value="WD40_rpt"/>
</dbReference>
<dbReference type="SMART" id="SM00320">
    <property type="entry name" value="WD40"/>
    <property type="match status" value="3"/>
</dbReference>
<dbReference type="PANTHER" id="PTHR18763">
    <property type="entry name" value="WD-REPEAT PROTEIN 18"/>
    <property type="match status" value="1"/>
</dbReference>
<evidence type="ECO:0000256" key="1">
    <source>
        <dbReference type="ARBA" id="ARBA00022574"/>
    </source>
</evidence>
<dbReference type="InterPro" id="IPR011047">
    <property type="entry name" value="Quinoprotein_ADH-like_sf"/>
</dbReference>
<protein>
    <submittedName>
        <fullName evidence="4">WD domain, G-beta repeat-containing protein</fullName>
    </submittedName>
</protein>
<dbReference type="RefSeq" id="XP_067713873.1">
    <property type="nucleotide sequence ID" value="XM_067857772.1"/>
</dbReference>
<keyword evidence="1 3" id="KW-0853">WD repeat</keyword>
<dbReference type="AlphaFoldDB" id="A0AAV4LPV2"/>
<dbReference type="InterPro" id="IPR015943">
    <property type="entry name" value="WD40/YVTN_repeat-like_dom_sf"/>
</dbReference>
<dbReference type="PROSITE" id="PS50082">
    <property type="entry name" value="WD_REPEATS_2"/>
    <property type="match status" value="1"/>
</dbReference>
<accession>A0AAV4LPV2</accession>
<evidence type="ECO:0000313" key="4">
    <source>
        <dbReference type="EMBL" id="GIX61802.1"/>
    </source>
</evidence>
<evidence type="ECO:0000256" key="2">
    <source>
        <dbReference type="ARBA" id="ARBA00022737"/>
    </source>
</evidence>
<keyword evidence="2" id="KW-0677">Repeat</keyword>
<proteinExistence type="predicted"/>
<reference evidence="4 5" key="1">
    <citation type="submission" date="2021-06" db="EMBL/GenBank/DDBJ databases">
        <title>Genome sequence of Babesia caballi.</title>
        <authorList>
            <person name="Yamagishi J."/>
            <person name="Kidaka T."/>
            <person name="Ochi A."/>
        </authorList>
    </citation>
    <scope>NUCLEOTIDE SEQUENCE [LARGE SCALE GENOMIC DNA]</scope>
    <source>
        <strain evidence="4">USDA-D6B2</strain>
    </source>
</reference>
<name>A0AAV4LPV2_BABCB</name>
<dbReference type="GO" id="GO:0006261">
    <property type="term" value="P:DNA-templated DNA replication"/>
    <property type="evidence" value="ECO:0007669"/>
    <property type="project" value="TreeGrafter"/>
</dbReference>
<keyword evidence="5" id="KW-1185">Reference proteome</keyword>
<comment type="caution">
    <text evidence="4">The sequence shown here is derived from an EMBL/GenBank/DDBJ whole genome shotgun (WGS) entry which is preliminary data.</text>
</comment>
<organism evidence="4 5">
    <name type="scientific">Babesia caballi</name>
    <dbReference type="NCBI Taxonomy" id="5871"/>
    <lineage>
        <taxon>Eukaryota</taxon>
        <taxon>Sar</taxon>
        <taxon>Alveolata</taxon>
        <taxon>Apicomplexa</taxon>
        <taxon>Aconoidasida</taxon>
        <taxon>Piroplasmida</taxon>
        <taxon>Babesiidae</taxon>
        <taxon>Babesia</taxon>
    </lineage>
</organism>
<dbReference type="PANTHER" id="PTHR18763:SF0">
    <property type="entry name" value="WD REPEAT-CONTAINING PROTEIN 18"/>
    <property type="match status" value="1"/>
</dbReference>
<gene>
    <name evidence="4" type="ORF">BcabD6B2_12370</name>
</gene>
<dbReference type="GO" id="GO:0006364">
    <property type="term" value="P:rRNA processing"/>
    <property type="evidence" value="ECO:0007669"/>
    <property type="project" value="TreeGrafter"/>
</dbReference>
<dbReference type="EMBL" id="BPLF01000001">
    <property type="protein sequence ID" value="GIX61802.1"/>
    <property type="molecule type" value="Genomic_DNA"/>
</dbReference>
<dbReference type="InterPro" id="IPR045227">
    <property type="entry name" value="WDR18/Ipi3/RID3"/>
</dbReference>
<dbReference type="GeneID" id="94193285"/>